<evidence type="ECO:0000256" key="1">
    <source>
        <dbReference type="SAM" id="SignalP"/>
    </source>
</evidence>
<sequence>MRFILVAALLAPLASAAVAGVDIEARVEAVAQVEERSELLTLDKRACVANGCKCSTLHPLKQGQYCGNCVWSNGDGYIITAKRVNNHVYECSPSGSCCDYGVASDCGSGTARCG</sequence>
<feature type="chain" id="PRO_5001533905" description="SSCRP protein" evidence="1">
    <location>
        <begin position="17"/>
        <end position="114"/>
    </location>
</feature>
<evidence type="ECO:0000313" key="2">
    <source>
        <dbReference type="EMBL" id="ETR98492.1"/>
    </source>
</evidence>
<dbReference type="AlphaFoldDB" id="A0A024S082"/>
<dbReference type="EMBL" id="KI911162">
    <property type="protein sequence ID" value="ETR98492.1"/>
    <property type="molecule type" value="Genomic_DNA"/>
</dbReference>
<feature type="signal peptide" evidence="1">
    <location>
        <begin position="1"/>
        <end position="16"/>
    </location>
</feature>
<accession>A0A024S082</accession>
<dbReference type="HOGENOM" id="CLU_156724_0_0_1"/>
<organism evidence="2 3">
    <name type="scientific">Hypocrea jecorina (strain ATCC 56765 / BCRC 32924 / NRRL 11460 / Rut C-30)</name>
    <name type="common">Trichoderma reesei</name>
    <dbReference type="NCBI Taxonomy" id="1344414"/>
    <lineage>
        <taxon>Eukaryota</taxon>
        <taxon>Fungi</taxon>
        <taxon>Dikarya</taxon>
        <taxon>Ascomycota</taxon>
        <taxon>Pezizomycotina</taxon>
        <taxon>Sordariomycetes</taxon>
        <taxon>Hypocreomycetidae</taxon>
        <taxon>Hypocreales</taxon>
        <taxon>Hypocreaceae</taxon>
        <taxon>Trichoderma</taxon>
    </lineage>
</organism>
<keyword evidence="1" id="KW-0732">Signal</keyword>
<reference evidence="3" key="1">
    <citation type="journal article" date="2013" name="Ind. Biotechnol.">
        <title>Comparative genomics analysis of Trichoderma reesei strains.</title>
        <authorList>
            <person name="Koike H."/>
            <person name="Aerts A."/>
            <person name="LaButti K."/>
            <person name="Grigoriev I.V."/>
            <person name="Baker S.E."/>
        </authorList>
    </citation>
    <scope>NUCLEOTIDE SEQUENCE [LARGE SCALE GENOMIC DNA]</scope>
    <source>
        <strain evidence="3">ATCC 56765 / BCRC 32924 / NRRL 11460 / Rut C-30</strain>
    </source>
</reference>
<dbReference type="OrthoDB" id="5394791at2759"/>
<dbReference type="Proteomes" id="UP000024376">
    <property type="component" value="Unassembled WGS sequence"/>
</dbReference>
<evidence type="ECO:0008006" key="4">
    <source>
        <dbReference type="Google" id="ProtNLM"/>
    </source>
</evidence>
<evidence type="ECO:0000313" key="3">
    <source>
        <dbReference type="Proteomes" id="UP000024376"/>
    </source>
</evidence>
<protein>
    <recommendedName>
        <fullName evidence="4">SSCRP protein</fullName>
    </recommendedName>
</protein>
<name>A0A024S082_HYPJR</name>
<dbReference type="KEGG" id="trr:M419DRAFT_11813"/>
<proteinExistence type="predicted"/>
<gene>
    <name evidence="2" type="ORF">M419DRAFT_11813</name>
</gene>